<evidence type="ECO:0000313" key="2">
    <source>
        <dbReference type="EMBL" id="EEQ04901.1"/>
    </source>
</evidence>
<proteinExistence type="predicted"/>
<organism evidence="2 3">
    <name type="scientific">Yersinia bercovieri ATCC 43970</name>
    <dbReference type="NCBI Taxonomy" id="349968"/>
    <lineage>
        <taxon>Bacteria</taxon>
        <taxon>Pseudomonadati</taxon>
        <taxon>Pseudomonadota</taxon>
        <taxon>Gammaproteobacteria</taxon>
        <taxon>Enterobacterales</taxon>
        <taxon>Yersiniaceae</taxon>
        <taxon>Yersinia</taxon>
    </lineage>
</organism>
<feature type="transmembrane region" description="Helical" evidence="1">
    <location>
        <begin position="42"/>
        <end position="61"/>
    </location>
</feature>
<name>A0ABM9XU45_YERBE</name>
<gene>
    <name evidence="2" type="ORF">yberc0001_8110</name>
</gene>
<sequence length="166" mass="18762">MSVGSVVELHSGTIKSGQWISSSMTIQQWCFSFKGRIGRRDFWIWIGLWLMAMLVIFTLAGQDWLPIQTAAFAIVFLLWPTAAVVVKRLHDRNKAGWWAFLVVLAWMLMAGNWQMLAPIWQWGVGRFIPTLIIVMMFIDCGAFLGTDGDNRFGPPAVPVKFLADKA</sequence>
<dbReference type="Pfam" id="PF05656">
    <property type="entry name" value="DUF805"/>
    <property type="match status" value="1"/>
</dbReference>
<keyword evidence="1" id="KW-1133">Transmembrane helix</keyword>
<feature type="transmembrane region" description="Helical" evidence="1">
    <location>
        <begin position="97"/>
        <end position="115"/>
    </location>
</feature>
<dbReference type="PANTHER" id="PTHR34980">
    <property type="entry name" value="INNER MEMBRANE PROTEIN-RELATED-RELATED"/>
    <property type="match status" value="1"/>
</dbReference>
<evidence type="ECO:0000313" key="3">
    <source>
        <dbReference type="Proteomes" id="UP000010319"/>
    </source>
</evidence>
<keyword evidence="1" id="KW-0472">Membrane</keyword>
<accession>A0ABM9XU45</accession>
<feature type="transmembrane region" description="Helical" evidence="1">
    <location>
        <begin position="127"/>
        <end position="145"/>
    </location>
</feature>
<feature type="transmembrane region" description="Helical" evidence="1">
    <location>
        <begin position="67"/>
        <end position="85"/>
    </location>
</feature>
<evidence type="ECO:0008006" key="4">
    <source>
        <dbReference type="Google" id="ProtNLM"/>
    </source>
</evidence>
<reference evidence="2" key="1">
    <citation type="submission" date="2008-12" db="EMBL/GenBank/DDBJ databases">
        <title>Annotation of the Yersinia bercovieri ATCC 43970 genome.</title>
        <authorList>
            <person name="Read T.D."/>
            <person name="Akmal A."/>
            <person name="Bishop-Lilly K."/>
            <person name="Chen P.E."/>
            <person name="Cook C."/>
            <person name="Kiley M.P."/>
            <person name="Lentz S."/>
            <person name="Mateczun A."/>
            <person name="Nagarajan N."/>
            <person name="Nolan N."/>
            <person name="Osborne B.I."/>
            <person name="Pop M."/>
            <person name="Sozhamannan S."/>
            <person name="Stewart A.C."/>
            <person name="Sulakvelidze A."/>
            <person name="Thomason B."/>
            <person name="Willner K."/>
            <person name="Zwick M.E."/>
        </authorList>
    </citation>
    <scope>NUCLEOTIDE SEQUENCE [LARGE SCALE GENOMIC DNA]</scope>
    <source>
        <strain evidence="2">ATCC 43970</strain>
    </source>
</reference>
<comment type="caution">
    <text evidence="2">The sequence shown here is derived from an EMBL/GenBank/DDBJ whole genome shotgun (WGS) entry which is preliminary data.</text>
</comment>
<keyword evidence="3" id="KW-1185">Reference proteome</keyword>
<evidence type="ECO:0000256" key="1">
    <source>
        <dbReference type="SAM" id="Phobius"/>
    </source>
</evidence>
<keyword evidence="1" id="KW-0812">Transmembrane</keyword>
<dbReference type="PANTHER" id="PTHR34980:SF1">
    <property type="entry name" value="INNER MEMBRANE PROTEIN"/>
    <property type="match status" value="1"/>
</dbReference>
<dbReference type="EMBL" id="AALC02000088">
    <property type="protein sequence ID" value="EEQ04901.1"/>
    <property type="molecule type" value="Genomic_DNA"/>
</dbReference>
<protein>
    <recommendedName>
        <fullName evidence="4">DUF805 domain-containing protein</fullName>
    </recommendedName>
</protein>
<dbReference type="Proteomes" id="UP000010319">
    <property type="component" value="Unassembled WGS sequence"/>
</dbReference>
<dbReference type="InterPro" id="IPR008523">
    <property type="entry name" value="DUF805"/>
</dbReference>